<dbReference type="PROSITE" id="PS51094">
    <property type="entry name" value="PTS_EIIA_TYPE_2"/>
    <property type="match status" value="1"/>
</dbReference>
<dbReference type="Gene3D" id="1.10.1790.10">
    <property type="entry name" value="PRD domain"/>
    <property type="match status" value="1"/>
</dbReference>
<dbReference type="PROSITE" id="PS51372">
    <property type="entry name" value="PRD_2"/>
    <property type="match status" value="1"/>
</dbReference>
<dbReference type="PANTHER" id="PTHR30185">
    <property type="entry name" value="CRYPTIC BETA-GLUCOSIDE BGL OPERON ANTITERMINATOR"/>
    <property type="match status" value="1"/>
</dbReference>
<evidence type="ECO:0000259" key="2">
    <source>
        <dbReference type="PROSITE" id="PS51094"/>
    </source>
</evidence>
<keyword evidence="1" id="KW-0677">Repeat</keyword>
<dbReference type="SUPFAM" id="SSF55804">
    <property type="entry name" value="Phoshotransferase/anion transport protein"/>
    <property type="match status" value="1"/>
</dbReference>
<reference evidence="4" key="1">
    <citation type="submission" date="2019-11" db="EMBL/GenBank/DDBJ databases">
        <authorList>
            <person name="Feng L."/>
        </authorList>
    </citation>
    <scope>NUCLEOTIDE SEQUENCE</scope>
    <source>
        <strain evidence="4">CramosumLFYP8</strain>
    </source>
</reference>
<dbReference type="Pfam" id="PF00359">
    <property type="entry name" value="PTS_EIIA_2"/>
    <property type="match status" value="1"/>
</dbReference>
<dbReference type="InterPro" id="IPR011608">
    <property type="entry name" value="PRD"/>
</dbReference>
<dbReference type="AlphaFoldDB" id="A0A6N2XW82"/>
<dbReference type="InterPro" id="IPR016152">
    <property type="entry name" value="PTrfase/Anion_transptr"/>
</dbReference>
<feature type="domain" description="PRD" evidence="3">
    <location>
        <begin position="88"/>
        <end position="194"/>
    </location>
</feature>
<evidence type="ECO:0000313" key="4">
    <source>
        <dbReference type="EMBL" id="VYT57936.1"/>
    </source>
</evidence>
<protein>
    <submittedName>
        <fullName evidence="4">Putative licABCH operon regulator</fullName>
    </submittedName>
</protein>
<dbReference type="InterPro" id="IPR050661">
    <property type="entry name" value="BglG_antiterminators"/>
</dbReference>
<dbReference type="SUPFAM" id="SSF63520">
    <property type="entry name" value="PTS-regulatory domain, PRD"/>
    <property type="match status" value="1"/>
</dbReference>
<dbReference type="Gene3D" id="3.40.930.10">
    <property type="entry name" value="Mannitol-specific EII, Chain A"/>
    <property type="match status" value="1"/>
</dbReference>
<dbReference type="Pfam" id="PF00874">
    <property type="entry name" value="PRD"/>
    <property type="match status" value="1"/>
</dbReference>
<dbReference type="RefSeq" id="WP_156634978.1">
    <property type="nucleotide sequence ID" value="NZ_CACRTL010000003.1"/>
</dbReference>
<dbReference type="PANTHER" id="PTHR30185:SF12">
    <property type="entry name" value="TRANSCRIPTIONAL REGULATOR MANR"/>
    <property type="match status" value="1"/>
</dbReference>
<evidence type="ECO:0000256" key="1">
    <source>
        <dbReference type="ARBA" id="ARBA00022737"/>
    </source>
</evidence>
<sequence>MNNFLIHLIIIWIRVQSNNTISFIDNFQCIDNIVSYSNHKKEILSLANNIKKLFEEDYQFTLPLDEYHQIIFLITLSTDHNFENLKNIIEPTFMKDVLEIAKHLSLRFNIPEFDYDFLIQFSLHMYNAYHRAKINMSYPNPIAQQIKSDYALVYDIAIFFAHSFSIKYRIKLNEDEIAFIAFHIGAYLENNKNILNSTSCIIISENYHDFSKHLVNQIKDTFKSELIILDVISLDYYIKLHPSCDLLITTIQIQSNHQHKILINPILTKQNIRNIWDEIEIIENEKSLKKAKIFLNQFLNKKLYVRNINLNSPEEYINYMGNICYENDYITPEFTHDVLLRESMSSTAFTDCIAIPHTISQYAKQSFIFIIHNDRPINWEKQNIHFILMIGIAENDMKYFKDVFNLLIELFSSMHNTLRIMNTNSFEEFKQTILSI</sequence>
<proteinExistence type="predicted"/>
<dbReference type="EMBL" id="CACRTL010000003">
    <property type="protein sequence ID" value="VYT57936.1"/>
    <property type="molecule type" value="Genomic_DNA"/>
</dbReference>
<dbReference type="InterPro" id="IPR036634">
    <property type="entry name" value="PRD_sf"/>
</dbReference>
<accession>A0A6N2XW82</accession>
<feature type="domain" description="PTS EIIA type-2" evidence="2">
    <location>
        <begin position="297"/>
        <end position="436"/>
    </location>
</feature>
<evidence type="ECO:0000259" key="3">
    <source>
        <dbReference type="PROSITE" id="PS51372"/>
    </source>
</evidence>
<organism evidence="4">
    <name type="scientific">Thomasclavelia ramosa</name>
    <dbReference type="NCBI Taxonomy" id="1547"/>
    <lineage>
        <taxon>Bacteria</taxon>
        <taxon>Bacillati</taxon>
        <taxon>Bacillota</taxon>
        <taxon>Erysipelotrichia</taxon>
        <taxon>Erysipelotrichales</taxon>
        <taxon>Coprobacillaceae</taxon>
        <taxon>Thomasclavelia</taxon>
    </lineage>
</organism>
<name>A0A6N2XW82_9FIRM</name>
<gene>
    <name evidence="4" type="primary">licR_4</name>
    <name evidence="4" type="ORF">CRLFYP8_00577</name>
</gene>
<dbReference type="InterPro" id="IPR002178">
    <property type="entry name" value="PTS_EIIA_type-2_dom"/>
</dbReference>
<dbReference type="GO" id="GO:0006355">
    <property type="term" value="P:regulation of DNA-templated transcription"/>
    <property type="evidence" value="ECO:0007669"/>
    <property type="project" value="InterPro"/>
</dbReference>